<dbReference type="EC" id="6.3.4.16" evidence="14"/>
<dbReference type="Pfam" id="PF25596">
    <property type="entry name" value="CPSase_L_D1"/>
    <property type="match status" value="2"/>
</dbReference>
<feature type="binding site" evidence="14">
    <location>
        <position position="299"/>
    </location>
    <ligand>
        <name>Mn(2+)</name>
        <dbReference type="ChEBI" id="CHEBI:29035"/>
        <label>1</label>
    </ligand>
</feature>
<comment type="similarity">
    <text evidence="2 14">Belongs to the CarB family.</text>
</comment>
<feature type="binding site" evidence="14">
    <location>
        <position position="842"/>
    </location>
    <ligand>
        <name>Mn(2+)</name>
        <dbReference type="ChEBI" id="CHEBI:29035"/>
        <label>3</label>
    </ligand>
</feature>
<feature type="binding site" evidence="14">
    <location>
        <position position="299"/>
    </location>
    <ligand>
        <name>Mn(2+)</name>
        <dbReference type="ChEBI" id="CHEBI:29035"/>
        <label>2</label>
    </ligand>
</feature>
<dbReference type="Gene3D" id="3.40.50.1380">
    <property type="entry name" value="Methylglyoxal synthase-like domain"/>
    <property type="match status" value="1"/>
</dbReference>
<dbReference type="SUPFAM" id="SSF52335">
    <property type="entry name" value="Methylglyoxal synthase-like"/>
    <property type="match status" value="1"/>
</dbReference>
<organism evidence="17 18">
    <name type="scientific">Flexivirga alba</name>
    <dbReference type="NCBI Taxonomy" id="702742"/>
    <lineage>
        <taxon>Bacteria</taxon>
        <taxon>Bacillati</taxon>
        <taxon>Actinomycetota</taxon>
        <taxon>Actinomycetes</taxon>
        <taxon>Micrococcales</taxon>
        <taxon>Dermacoccaceae</taxon>
        <taxon>Flexivirga</taxon>
    </lineage>
</organism>
<feature type="binding site" evidence="14">
    <location>
        <position position="830"/>
    </location>
    <ligand>
        <name>ATP</name>
        <dbReference type="ChEBI" id="CHEBI:30616"/>
        <label>2</label>
    </ligand>
</feature>
<evidence type="ECO:0000259" key="16">
    <source>
        <dbReference type="PROSITE" id="PS51855"/>
    </source>
</evidence>
<feature type="binding site" evidence="14">
    <location>
        <position position="301"/>
    </location>
    <ligand>
        <name>Mn(2+)</name>
        <dbReference type="ChEBI" id="CHEBI:29035"/>
        <label>2</label>
    </ligand>
</feature>
<comment type="catalytic activity">
    <reaction evidence="14">
        <text>hydrogencarbonate + L-glutamine + 2 ATP + H2O = carbamoyl phosphate + L-glutamate + 2 ADP + phosphate + 2 H(+)</text>
        <dbReference type="Rhea" id="RHEA:18633"/>
        <dbReference type="ChEBI" id="CHEBI:15377"/>
        <dbReference type="ChEBI" id="CHEBI:15378"/>
        <dbReference type="ChEBI" id="CHEBI:17544"/>
        <dbReference type="ChEBI" id="CHEBI:29985"/>
        <dbReference type="ChEBI" id="CHEBI:30616"/>
        <dbReference type="ChEBI" id="CHEBI:43474"/>
        <dbReference type="ChEBI" id="CHEBI:58228"/>
        <dbReference type="ChEBI" id="CHEBI:58359"/>
        <dbReference type="ChEBI" id="CHEBI:456216"/>
        <dbReference type="EC" id="6.3.5.5"/>
    </reaction>
</comment>
<dbReference type="SMART" id="SM01096">
    <property type="entry name" value="CPSase_L_D3"/>
    <property type="match status" value="1"/>
</dbReference>
<feature type="binding site" evidence="14">
    <location>
        <position position="210"/>
    </location>
    <ligand>
        <name>ATP</name>
        <dbReference type="ChEBI" id="CHEBI:30616"/>
        <label>1</label>
    </ligand>
</feature>
<keyword evidence="10" id="KW-0460">Magnesium</keyword>
<sequence length="1103" mass="118339">MPKRDDIKSVLVIGSGPIVIGQACEFDYSGTQACRVLREEGLRVVLVNSNPATIMTDPEFADATYIEPITPEVVETIIAKERPDAVLATLGGQTALNTAIALHEAGVLEKYNCPLIGASVEAIQLGEDRQRFKGVVERCGAESAKSIICHTMDECIAAANKLGYPMVVRPSFTMGGLGSGFAYDERDLRRIAGAGLHASPTTEVLLEESILGWKEYELEVMRDHADNVVVVCSIENVDPVGVHTGDSITVAPALTLTDREYQQMRDIGIAVIREVGVETGGCNIQFAIDPENGRIIVIEMNPRVSRSSALASKATGFPIAKIAAKMAIGYTLDEVPNDITRETPASFEPTLDYVVVKVPRFAFEKFPAADPTLTTTMKSVGEAMAIGRNFTEALQKALRSLERSGATFHWDPDNAPSREMGRALLEQAGTPTDGRIVLVQQALRAGLTVEEVFDGTKIDPWFLDQIQLINKMAGIIADADQLTPELLRLAKRHGFSDQQIAQLAEMPEAVVRGLRYALGVRPVYKTVDTCAAEFAAQTPYYYSSYDQENEVLPRERPAVLILGSGPNRIGQGVEFDYSCVHASFALQDKGFDTVMINCNPETVSTDYDTSSRLYFEPLTLEDVLEVVHAERQAGPIAGVIVQLGGQTPLGLAQALKDAGVPIVGTSPEAIDLAEDRGAFGRVLAEADLPSPKHGTAYSVDEALAVAHEIGYPVLVRPSYVLGGRGMEIVYDDATLNDYVTRATHASSEHPVLVDRFLDDAIEIDVDALFDGTDMYLGGIMEHIEEAGIHSGDSACTLPPVTLGAEEIERVRTSTRALAEGVGVRGLINVQYALAHDTLYVLEANPRASRTVPFVAKATGVPLAKAAARVMLGESIQDLRDDGLLPPVGDGGMLPADSSIAVKEAVLPFKRFRTHDGDVVDSLLGPEMRSTGEVMGFDDDFGSAFAKSQLGSVTGLPREGSIFVSVANRDKRAMIFPVKRLADLGFSILATAGTADVLRRNGIQAEVVRKHSAGPGANGEPTIVDRIQAGDVAMVVNTPSGQGARADGYAIRAATTSMDRPIITTVQQLAAAVQGIEAQLAGPFRVKPLQVHAQELDLYGRGRG</sequence>
<dbReference type="PROSITE" id="PS00867">
    <property type="entry name" value="CPSASE_2"/>
    <property type="match status" value="2"/>
</dbReference>
<feature type="domain" description="ATP-grasp" evidence="15">
    <location>
        <begin position="680"/>
        <end position="871"/>
    </location>
</feature>
<comment type="caution">
    <text evidence="17">The sequence shown here is derived from an EMBL/GenBank/DDBJ whole genome shotgun (WGS) entry which is preliminary data.</text>
</comment>
<comment type="cofactor">
    <cofactor evidence="14">
        <name>Mg(2+)</name>
        <dbReference type="ChEBI" id="CHEBI:18420"/>
    </cofactor>
    <cofactor evidence="14">
        <name>Mn(2+)</name>
        <dbReference type="ChEBI" id="CHEBI:29035"/>
    </cofactor>
    <text evidence="14">Binds 4 Mg(2+) or Mn(2+) ions per subunit.</text>
</comment>
<dbReference type="SUPFAM" id="SSF56059">
    <property type="entry name" value="Glutathione synthetase ATP-binding domain-like"/>
    <property type="match status" value="2"/>
</dbReference>
<feature type="binding site" evidence="14">
    <location>
        <position position="788"/>
    </location>
    <ligand>
        <name>ATP</name>
        <dbReference type="ChEBI" id="CHEBI:30616"/>
        <label>2</label>
    </ligand>
</feature>
<dbReference type="NCBIfam" id="NF009455">
    <property type="entry name" value="PRK12815.1"/>
    <property type="match status" value="1"/>
</dbReference>
<dbReference type="InterPro" id="IPR036914">
    <property type="entry name" value="MGS-like_dom_sf"/>
</dbReference>
<dbReference type="Gene3D" id="3.30.470.20">
    <property type="entry name" value="ATP-grasp fold, B domain"/>
    <property type="match status" value="2"/>
</dbReference>
<dbReference type="PROSITE" id="PS50975">
    <property type="entry name" value="ATP_GRASP"/>
    <property type="match status" value="2"/>
</dbReference>
<dbReference type="HAMAP" id="MF_01210_B">
    <property type="entry name" value="CPSase_L_chain_B"/>
    <property type="match status" value="1"/>
</dbReference>
<dbReference type="PRINTS" id="PR00098">
    <property type="entry name" value="CPSASE"/>
</dbReference>
<feature type="binding site" evidence="14">
    <location>
        <position position="790"/>
    </location>
    <ligand>
        <name>ATP</name>
        <dbReference type="ChEBI" id="CHEBI:30616"/>
        <label>2</label>
    </ligand>
</feature>
<keyword evidence="4 14" id="KW-0436">Ligase</keyword>
<evidence type="ECO:0000256" key="5">
    <source>
        <dbReference type="ARBA" id="ARBA00022605"/>
    </source>
</evidence>
<keyword evidence="3 14" id="KW-0055">Arginine biosynthesis</keyword>
<dbReference type="PROSITE" id="PS51257">
    <property type="entry name" value="PROKAR_LIPOPROTEIN"/>
    <property type="match status" value="1"/>
</dbReference>
<evidence type="ECO:0000256" key="12">
    <source>
        <dbReference type="ARBA" id="ARBA00023211"/>
    </source>
</evidence>
<feature type="region of interest" description="Carboxyphosphate synthetic domain" evidence="14">
    <location>
        <begin position="1"/>
        <end position="402"/>
    </location>
</feature>
<evidence type="ECO:0000256" key="4">
    <source>
        <dbReference type="ARBA" id="ARBA00022598"/>
    </source>
</evidence>
<dbReference type="SUPFAM" id="SSF52440">
    <property type="entry name" value="PreATP-grasp domain"/>
    <property type="match status" value="2"/>
</dbReference>
<comment type="pathway">
    <text evidence="14">Pyrimidine metabolism; UMP biosynthesis via de novo pathway; (S)-dihydroorotate from bicarbonate: step 1/3.</text>
</comment>
<evidence type="ECO:0000256" key="11">
    <source>
        <dbReference type="ARBA" id="ARBA00022975"/>
    </source>
</evidence>
<evidence type="ECO:0000256" key="14">
    <source>
        <dbReference type="HAMAP-Rule" id="MF_01210"/>
    </source>
</evidence>
<dbReference type="PANTHER" id="PTHR11405">
    <property type="entry name" value="CARBAMOYLTRANSFERASE FAMILY MEMBER"/>
    <property type="match status" value="1"/>
</dbReference>
<dbReference type="InterPro" id="IPR005479">
    <property type="entry name" value="CPAse_ATP-bd"/>
</dbReference>
<dbReference type="InterPro" id="IPR033937">
    <property type="entry name" value="MGS_CPS_CarB"/>
</dbReference>
<feature type="binding site" evidence="14">
    <location>
        <position position="175"/>
    </location>
    <ligand>
        <name>ATP</name>
        <dbReference type="ChEBI" id="CHEBI:30616"/>
        <label>1</label>
    </ligand>
</feature>
<feature type="binding site" evidence="14">
    <location>
        <position position="299"/>
    </location>
    <ligand>
        <name>Mg(2+)</name>
        <dbReference type="ChEBI" id="CHEBI:18420"/>
        <label>1</label>
    </ligand>
</feature>
<comment type="caution">
    <text evidence="14">Lacks conserved residue(s) required for the propagation of feature annotation.</text>
</comment>
<dbReference type="NCBIfam" id="TIGR01369">
    <property type="entry name" value="CPSaseII_lrg"/>
    <property type="match status" value="1"/>
</dbReference>
<dbReference type="InterPro" id="IPR013815">
    <property type="entry name" value="ATP_grasp_subdomain_1"/>
</dbReference>
<feature type="binding site" evidence="14">
    <location>
        <position position="842"/>
    </location>
    <ligand>
        <name>ATP</name>
        <dbReference type="ChEBI" id="CHEBI:30616"/>
        <label>2</label>
    </ligand>
</feature>
<feature type="binding site" evidence="14">
    <location>
        <position position="285"/>
    </location>
    <ligand>
        <name>ATP</name>
        <dbReference type="ChEBI" id="CHEBI:30616"/>
        <label>1</label>
    </ligand>
</feature>
<feature type="binding site" evidence="14">
    <location>
        <position position="844"/>
    </location>
    <ligand>
        <name>Mg(2+)</name>
        <dbReference type="ChEBI" id="CHEBI:18420"/>
        <label>4</label>
    </ligand>
</feature>
<dbReference type="GO" id="GO:0004088">
    <property type="term" value="F:carbamoyl-phosphate synthase (glutamine-hydrolyzing) activity"/>
    <property type="evidence" value="ECO:0007669"/>
    <property type="project" value="UniProtKB-EC"/>
</dbReference>
<feature type="domain" description="MGS-like" evidence="16">
    <location>
        <begin position="953"/>
        <end position="1098"/>
    </location>
</feature>
<evidence type="ECO:0000313" key="18">
    <source>
        <dbReference type="Proteomes" id="UP001596298"/>
    </source>
</evidence>
<dbReference type="CDD" id="cd01424">
    <property type="entry name" value="MGS_CPS_II"/>
    <property type="match status" value="1"/>
</dbReference>
<dbReference type="InterPro" id="IPR058047">
    <property type="entry name" value="CPSase_preATP-grasp"/>
</dbReference>
<evidence type="ECO:0000256" key="7">
    <source>
        <dbReference type="ARBA" id="ARBA00022737"/>
    </source>
</evidence>
<evidence type="ECO:0000256" key="3">
    <source>
        <dbReference type="ARBA" id="ARBA00022571"/>
    </source>
</evidence>
<dbReference type="InterPro" id="IPR036897">
    <property type="entry name" value="CarbamoylP_synth_lsu_oligo_sf"/>
</dbReference>
<feature type="binding site" evidence="14">
    <location>
        <position position="215"/>
    </location>
    <ligand>
        <name>ATP</name>
        <dbReference type="ChEBI" id="CHEBI:30616"/>
        <label>1</label>
    </ligand>
</feature>
<keyword evidence="8 14" id="KW-0547">Nucleotide-binding</keyword>
<evidence type="ECO:0000256" key="10">
    <source>
        <dbReference type="ARBA" id="ARBA00022842"/>
    </source>
</evidence>
<feature type="binding site" evidence="14">
    <location>
        <position position="842"/>
    </location>
    <ligand>
        <name>Mg(2+)</name>
        <dbReference type="ChEBI" id="CHEBI:18420"/>
        <label>3</label>
    </ligand>
</feature>
<feature type="binding site" evidence="14">
    <location>
        <position position="762"/>
    </location>
    <ligand>
        <name>ATP</name>
        <dbReference type="ChEBI" id="CHEBI:30616"/>
        <label>2</label>
    </ligand>
</feature>
<comment type="pathway">
    <text evidence="1 14">Amino-acid biosynthesis; L-arginine biosynthesis; carbamoyl phosphate from bicarbonate: step 1/1.</text>
</comment>
<feature type="binding site" evidence="14">
    <location>
        <position position="787"/>
    </location>
    <ligand>
        <name>ATP</name>
        <dbReference type="ChEBI" id="CHEBI:30616"/>
        <label>2</label>
    </ligand>
</feature>
<evidence type="ECO:0000256" key="8">
    <source>
        <dbReference type="ARBA" id="ARBA00022741"/>
    </source>
</evidence>
<feature type="binding site" evidence="14">
    <location>
        <position position="243"/>
    </location>
    <ligand>
        <name>ATP</name>
        <dbReference type="ChEBI" id="CHEBI:30616"/>
        <label>1</label>
    </ligand>
</feature>
<feature type="binding site" evidence="14">
    <location>
        <position position="285"/>
    </location>
    <ligand>
        <name>Mg(2+)</name>
        <dbReference type="ChEBI" id="CHEBI:18420"/>
        <label>1</label>
    </ligand>
</feature>
<feature type="domain" description="ATP-grasp" evidence="15">
    <location>
        <begin position="133"/>
        <end position="328"/>
    </location>
</feature>
<feature type="binding site" evidence="14">
    <location>
        <position position="169"/>
    </location>
    <ligand>
        <name>ATP</name>
        <dbReference type="ChEBI" id="CHEBI:30616"/>
        <label>1</label>
    </ligand>
</feature>
<dbReference type="InterPro" id="IPR005483">
    <property type="entry name" value="CPSase_dom"/>
</dbReference>
<feature type="binding site" evidence="14">
    <location>
        <position position="830"/>
    </location>
    <ligand>
        <name>Mg(2+)</name>
        <dbReference type="ChEBI" id="CHEBI:18420"/>
        <label>3</label>
    </ligand>
</feature>
<dbReference type="InterPro" id="IPR011607">
    <property type="entry name" value="MGS-like_dom"/>
</dbReference>
<accession>A0ABW2AL52</accession>
<dbReference type="EMBL" id="JBHSWH010000001">
    <property type="protein sequence ID" value="MFC6707355.1"/>
    <property type="molecule type" value="Genomic_DNA"/>
</dbReference>
<dbReference type="PANTHER" id="PTHR11405:SF53">
    <property type="entry name" value="CARBAMOYL-PHOSPHATE SYNTHASE [AMMONIA], MITOCHONDRIAL"/>
    <property type="match status" value="1"/>
</dbReference>
<dbReference type="InterPro" id="IPR011761">
    <property type="entry name" value="ATP-grasp"/>
</dbReference>
<evidence type="ECO:0000256" key="9">
    <source>
        <dbReference type="ARBA" id="ARBA00022840"/>
    </source>
</evidence>
<evidence type="ECO:0000256" key="6">
    <source>
        <dbReference type="ARBA" id="ARBA00022723"/>
    </source>
</evidence>
<feature type="binding site" evidence="14">
    <location>
        <position position="757"/>
    </location>
    <ligand>
        <name>ATP</name>
        <dbReference type="ChEBI" id="CHEBI:30616"/>
        <label>2</label>
    </ligand>
</feature>
<feature type="binding site" evidence="14">
    <location>
        <position position="830"/>
    </location>
    <ligand>
        <name>Mn(2+)</name>
        <dbReference type="ChEBI" id="CHEBI:29035"/>
        <label>3</label>
    </ligand>
</feature>
<feature type="binding site" evidence="14">
    <location>
        <position position="129"/>
    </location>
    <ligand>
        <name>ATP</name>
        <dbReference type="ChEBI" id="CHEBI:30616"/>
        <label>1</label>
    </ligand>
</feature>
<feature type="binding site" evidence="14">
    <location>
        <position position="789"/>
    </location>
    <ligand>
        <name>ATP</name>
        <dbReference type="ChEBI" id="CHEBI:30616"/>
        <label>2</label>
    </ligand>
</feature>
<evidence type="ECO:0000259" key="15">
    <source>
        <dbReference type="PROSITE" id="PS50975"/>
    </source>
</evidence>
<feature type="binding site" evidence="14">
    <location>
        <position position="299"/>
    </location>
    <ligand>
        <name>Mg(2+)</name>
        <dbReference type="ChEBI" id="CHEBI:18420"/>
        <label>2</label>
    </ligand>
</feature>
<keyword evidence="5 14" id="KW-0028">Amino-acid biosynthesis</keyword>
<comment type="domain">
    <text evidence="14">The large subunit is composed of 2 ATP-grasp domains that are involved in binding the 2 ATP molecules needed for carbamoyl phosphate synthesis. The N-terminal ATP-grasp domain (referred to as the carboxyphosphate synthetic component) catalyzes the ATP-dependent phosphorylation of hydrogencarbonate to carboxyphosphate and the subsequent nucleophilic attack by ammonia to form a carbamate intermediate. The C-terminal ATP-grasp domain (referred to as the carbamoyl phosphate synthetic component) then catalyzes the phosphorylation of carbamate with the second ATP to form the end product carbamoyl phosphate. The reactive and unstable enzyme intermediates are sequentially channeled from one active site to the next through the interior of the protein over a distance of at least 96 A.</text>
</comment>
<keyword evidence="11 14" id="KW-0665">Pyrimidine biosynthesis</keyword>
<dbReference type="NCBIfam" id="NF003671">
    <property type="entry name" value="PRK05294.1"/>
    <property type="match status" value="1"/>
</dbReference>
<feature type="binding site" evidence="14">
    <location>
        <position position="299"/>
    </location>
    <ligand>
        <name>ATP</name>
        <dbReference type="ChEBI" id="CHEBI:30616"/>
        <label>1</label>
    </ligand>
</feature>
<feature type="binding site" evidence="14">
    <location>
        <position position="844"/>
    </location>
    <ligand>
        <name>Mn(2+)</name>
        <dbReference type="ChEBI" id="CHEBI:29035"/>
        <label>4</label>
    </ligand>
</feature>
<feature type="binding site" evidence="14">
    <location>
        <position position="842"/>
    </location>
    <ligand>
        <name>Mg(2+)</name>
        <dbReference type="ChEBI" id="CHEBI:18420"/>
        <label>4</label>
    </ligand>
</feature>
<dbReference type="Proteomes" id="UP001596298">
    <property type="component" value="Unassembled WGS sequence"/>
</dbReference>
<dbReference type="Pfam" id="PF02786">
    <property type="entry name" value="CPSase_L_D2"/>
    <property type="match status" value="2"/>
</dbReference>
<dbReference type="Gene3D" id="3.40.50.20">
    <property type="match status" value="2"/>
</dbReference>
<comment type="catalytic activity">
    <reaction evidence="13 14">
        <text>hydrogencarbonate + NH4(+) + 2 ATP = carbamoyl phosphate + 2 ADP + phosphate + 2 H(+)</text>
        <dbReference type="Rhea" id="RHEA:18029"/>
        <dbReference type="ChEBI" id="CHEBI:15378"/>
        <dbReference type="ChEBI" id="CHEBI:17544"/>
        <dbReference type="ChEBI" id="CHEBI:28938"/>
        <dbReference type="ChEBI" id="CHEBI:30616"/>
        <dbReference type="ChEBI" id="CHEBI:43474"/>
        <dbReference type="ChEBI" id="CHEBI:58228"/>
        <dbReference type="ChEBI" id="CHEBI:456216"/>
        <dbReference type="EC" id="6.3.4.16"/>
    </reaction>
</comment>
<feature type="binding site" evidence="14">
    <location>
        <position position="176"/>
    </location>
    <ligand>
        <name>ATP</name>
        <dbReference type="ChEBI" id="CHEBI:30616"/>
        <label>1</label>
    </ligand>
</feature>
<keyword evidence="18" id="KW-1185">Reference proteome</keyword>
<evidence type="ECO:0000256" key="1">
    <source>
        <dbReference type="ARBA" id="ARBA00005077"/>
    </source>
</evidence>
<keyword evidence="6" id="KW-0479">Metal-binding</keyword>
<dbReference type="InterPro" id="IPR006275">
    <property type="entry name" value="CPSase_lsu"/>
</dbReference>
<dbReference type="PROSITE" id="PS51855">
    <property type="entry name" value="MGS"/>
    <property type="match status" value="1"/>
</dbReference>
<feature type="binding site" evidence="14">
    <location>
        <position position="241"/>
    </location>
    <ligand>
        <name>ATP</name>
        <dbReference type="ChEBI" id="CHEBI:30616"/>
        <label>1</label>
    </ligand>
</feature>
<feature type="binding site" evidence="14">
    <location>
        <position position="755"/>
    </location>
    <ligand>
        <name>ATP</name>
        <dbReference type="ChEBI" id="CHEBI:30616"/>
        <label>2</label>
    </ligand>
</feature>
<dbReference type="SMART" id="SM00851">
    <property type="entry name" value="MGS"/>
    <property type="match status" value="1"/>
</dbReference>
<dbReference type="InterPro" id="IPR016185">
    <property type="entry name" value="PreATP-grasp_dom_sf"/>
</dbReference>
<dbReference type="SUPFAM" id="SSF48108">
    <property type="entry name" value="Carbamoyl phosphate synthetase, large subunit connection domain"/>
    <property type="match status" value="1"/>
</dbReference>
<feature type="binding site" evidence="14">
    <location>
        <position position="716"/>
    </location>
    <ligand>
        <name>ATP</name>
        <dbReference type="ChEBI" id="CHEBI:30616"/>
        <label>2</label>
    </ligand>
</feature>
<keyword evidence="9 14" id="KW-0067">ATP-binding</keyword>
<protein>
    <recommendedName>
        <fullName evidence="14">Carbamoyl phosphate synthase large chain</fullName>
        <ecNumber evidence="14">6.3.4.16</ecNumber>
        <ecNumber evidence="14">6.3.5.5</ecNumber>
    </recommendedName>
    <alternativeName>
        <fullName evidence="14">Carbamoyl phosphate synthetase ammonia chain</fullName>
    </alternativeName>
</protein>
<feature type="region of interest" description="Allosteric domain" evidence="14">
    <location>
        <begin position="953"/>
        <end position="1103"/>
    </location>
</feature>
<keyword evidence="7 14" id="KW-0677">Repeat</keyword>
<dbReference type="Gene3D" id="1.10.1030.10">
    <property type="entry name" value="Carbamoyl-phosphate synthetase, large subunit oligomerisation domain"/>
    <property type="match status" value="1"/>
</dbReference>
<feature type="binding site" evidence="14">
    <location>
        <position position="208"/>
    </location>
    <ligand>
        <name>ATP</name>
        <dbReference type="ChEBI" id="CHEBI:30616"/>
        <label>1</label>
    </ligand>
</feature>
<feature type="binding site" evidence="14">
    <location>
        <position position="285"/>
    </location>
    <ligand>
        <name>Mn(2+)</name>
        <dbReference type="ChEBI" id="CHEBI:29035"/>
        <label>1</label>
    </ligand>
</feature>
<dbReference type="Gene3D" id="3.30.1490.20">
    <property type="entry name" value="ATP-grasp fold, A domain"/>
    <property type="match status" value="1"/>
</dbReference>
<reference evidence="18" key="1">
    <citation type="journal article" date="2019" name="Int. J. Syst. Evol. Microbiol.">
        <title>The Global Catalogue of Microorganisms (GCM) 10K type strain sequencing project: providing services to taxonomists for standard genome sequencing and annotation.</title>
        <authorList>
            <consortium name="The Broad Institute Genomics Platform"/>
            <consortium name="The Broad Institute Genome Sequencing Center for Infectious Disease"/>
            <person name="Wu L."/>
            <person name="Ma J."/>
        </authorList>
    </citation>
    <scope>NUCLEOTIDE SEQUENCE [LARGE SCALE GENOMIC DNA]</scope>
    <source>
        <strain evidence="18">CCUG 58127</strain>
    </source>
</reference>
<dbReference type="RefSeq" id="WP_382404025.1">
    <property type="nucleotide sequence ID" value="NZ_JBHSWH010000001.1"/>
</dbReference>
<proteinExistence type="inferred from homology"/>
<dbReference type="EC" id="6.3.5.5" evidence="14"/>
<name>A0ABW2AL52_9MICO</name>
<dbReference type="InterPro" id="IPR005480">
    <property type="entry name" value="CPSase_lsu_oligo"/>
</dbReference>
<evidence type="ECO:0000256" key="2">
    <source>
        <dbReference type="ARBA" id="ARBA00009799"/>
    </source>
</evidence>
<feature type="binding site" evidence="14">
    <location>
        <position position="242"/>
    </location>
    <ligand>
        <name>ATP</name>
        <dbReference type="ChEBI" id="CHEBI:30616"/>
        <label>1</label>
    </ligand>
</feature>
<keyword evidence="12" id="KW-0464">Manganese</keyword>
<feature type="binding site" evidence="14">
    <location>
        <position position="301"/>
    </location>
    <ligand>
        <name>Mg(2+)</name>
        <dbReference type="ChEBI" id="CHEBI:18420"/>
        <label>2</label>
    </ligand>
</feature>
<comment type="function">
    <text evidence="14">Large subunit of the glutamine-dependent carbamoyl phosphate synthetase (CPSase). CPSase catalyzes the formation of carbamoyl phosphate from the ammonia moiety of glutamine, carbonate, and phosphate donated by ATP, constituting the first step of 2 biosynthetic pathways, one leading to arginine and/or urea and the other to pyrimidine nucleotides. The large subunit (synthetase) binds the substrates ammonia (free or transferred from glutamine from the small subunit), hydrogencarbonate and ATP and carries out an ATP-coupled ligase reaction, activating hydrogencarbonate by forming carboxy phosphate which reacts with ammonia to form carbamoyl phosphate.</text>
</comment>
<feature type="binding site" evidence="14">
    <location>
        <position position="842"/>
    </location>
    <ligand>
        <name>Mn(2+)</name>
        <dbReference type="ChEBI" id="CHEBI:29035"/>
        <label>4</label>
    </ligand>
</feature>
<dbReference type="Pfam" id="PF02142">
    <property type="entry name" value="MGS"/>
    <property type="match status" value="1"/>
</dbReference>
<gene>
    <name evidence="14 17" type="primary">carB</name>
    <name evidence="17" type="ORF">ACFQDH_19390</name>
</gene>
<evidence type="ECO:0000256" key="13">
    <source>
        <dbReference type="ARBA" id="ARBA00047359"/>
    </source>
</evidence>
<dbReference type="PROSITE" id="PS00866">
    <property type="entry name" value="CPSASE_1"/>
    <property type="match status" value="2"/>
</dbReference>
<dbReference type="Pfam" id="PF02787">
    <property type="entry name" value="CPSase_L_D3"/>
    <property type="match status" value="1"/>
</dbReference>
<evidence type="ECO:0000313" key="17">
    <source>
        <dbReference type="EMBL" id="MFC6707355.1"/>
    </source>
</evidence>
<comment type="subunit">
    <text evidence="14">Composed of two chains; the small (or glutamine) chain promotes the hydrolysis of glutamine to ammonia, which is used by the large (or ammonia) chain to synthesize carbamoyl phosphate. Tetramer of heterodimers (alpha,beta)4.</text>
</comment>